<reference evidence="1" key="1">
    <citation type="submission" date="2020-10" db="EMBL/GenBank/DDBJ databases">
        <authorList>
            <person name="Gilroy R."/>
        </authorList>
    </citation>
    <scope>NUCLEOTIDE SEQUENCE</scope>
    <source>
        <strain evidence="1">10037</strain>
    </source>
</reference>
<reference evidence="1" key="2">
    <citation type="journal article" date="2021" name="PeerJ">
        <title>Extensive microbial diversity within the chicken gut microbiome revealed by metagenomics and culture.</title>
        <authorList>
            <person name="Gilroy R."/>
            <person name="Ravi A."/>
            <person name="Getino M."/>
            <person name="Pursley I."/>
            <person name="Horton D.L."/>
            <person name="Alikhan N.F."/>
            <person name="Baker D."/>
            <person name="Gharbi K."/>
            <person name="Hall N."/>
            <person name="Watson M."/>
            <person name="Adriaenssens E.M."/>
            <person name="Foster-Nyarko E."/>
            <person name="Jarju S."/>
            <person name="Secka A."/>
            <person name="Antonio M."/>
            <person name="Oren A."/>
            <person name="Chaudhuri R.R."/>
            <person name="La Ragione R."/>
            <person name="Hildebrand F."/>
            <person name="Pallen M.J."/>
        </authorList>
    </citation>
    <scope>NUCLEOTIDE SEQUENCE</scope>
    <source>
        <strain evidence="1">10037</strain>
    </source>
</reference>
<proteinExistence type="predicted"/>
<evidence type="ECO:0000313" key="2">
    <source>
        <dbReference type="Proteomes" id="UP000823597"/>
    </source>
</evidence>
<gene>
    <name evidence="1" type="ORF">IAB93_06520</name>
</gene>
<name>A0A9D9N9S3_9BACT</name>
<dbReference type="EMBL" id="JADIME010000070">
    <property type="protein sequence ID" value="MBO8465631.1"/>
    <property type="molecule type" value="Genomic_DNA"/>
</dbReference>
<dbReference type="Proteomes" id="UP000823597">
    <property type="component" value="Unassembled WGS sequence"/>
</dbReference>
<organism evidence="1 2">
    <name type="scientific">Candidatus Merdivivens pullistercoris</name>
    <dbReference type="NCBI Taxonomy" id="2840873"/>
    <lineage>
        <taxon>Bacteria</taxon>
        <taxon>Pseudomonadati</taxon>
        <taxon>Bacteroidota</taxon>
        <taxon>Bacteroidia</taxon>
        <taxon>Bacteroidales</taxon>
        <taxon>Muribaculaceae</taxon>
        <taxon>Muribaculaceae incertae sedis</taxon>
        <taxon>Candidatus Merdivivens</taxon>
    </lineage>
</organism>
<accession>A0A9D9N9S3</accession>
<comment type="caution">
    <text evidence="1">The sequence shown here is derived from an EMBL/GenBank/DDBJ whole genome shotgun (WGS) entry which is preliminary data.</text>
</comment>
<sequence length="91" mass="10486">MKKFRIIEESRFLKQKEMAELKGGTNPYDDSLCPRIHDVTCAKIHGTCIGVPNSYHSFCESRDHICGIMTQYSVYCVNIDESCHILMSYTF</sequence>
<dbReference type="AlphaFoldDB" id="A0A9D9N9S3"/>
<evidence type="ECO:0000313" key="1">
    <source>
        <dbReference type="EMBL" id="MBO8465631.1"/>
    </source>
</evidence>
<protein>
    <submittedName>
        <fullName evidence="1">Uncharacterized protein</fullName>
    </submittedName>
</protein>